<evidence type="ECO:0000256" key="1">
    <source>
        <dbReference type="ARBA" id="ARBA00004442"/>
    </source>
</evidence>
<comment type="caution">
    <text evidence="9">The sequence shown here is derived from an EMBL/GenBank/DDBJ whole genome shotgun (WGS) entry which is preliminary data.</text>
</comment>
<keyword evidence="8" id="KW-0732">Signal</keyword>
<dbReference type="InterPro" id="IPR003423">
    <property type="entry name" value="OMP_efflux"/>
</dbReference>
<comment type="similarity">
    <text evidence="2">Belongs to the outer membrane factor (OMF) (TC 1.B.17) family.</text>
</comment>
<evidence type="ECO:0000313" key="9">
    <source>
        <dbReference type="EMBL" id="TCK62385.1"/>
    </source>
</evidence>
<keyword evidence="4" id="KW-1134">Transmembrane beta strand</keyword>
<evidence type="ECO:0000256" key="2">
    <source>
        <dbReference type="ARBA" id="ARBA00007613"/>
    </source>
</evidence>
<dbReference type="EMBL" id="SMGG01000003">
    <property type="protein sequence ID" value="TCK62385.1"/>
    <property type="molecule type" value="Genomic_DNA"/>
</dbReference>
<dbReference type="GO" id="GO:0015288">
    <property type="term" value="F:porin activity"/>
    <property type="evidence" value="ECO:0007669"/>
    <property type="project" value="TreeGrafter"/>
</dbReference>
<evidence type="ECO:0000256" key="7">
    <source>
        <dbReference type="ARBA" id="ARBA00023237"/>
    </source>
</evidence>
<comment type="subcellular location">
    <subcellularLocation>
        <location evidence="1">Cell outer membrane</location>
    </subcellularLocation>
</comment>
<dbReference type="GO" id="GO:0015562">
    <property type="term" value="F:efflux transmembrane transporter activity"/>
    <property type="evidence" value="ECO:0007669"/>
    <property type="project" value="InterPro"/>
</dbReference>
<dbReference type="OrthoDB" id="127236at2"/>
<evidence type="ECO:0000256" key="8">
    <source>
        <dbReference type="SAM" id="SignalP"/>
    </source>
</evidence>
<evidence type="ECO:0000256" key="5">
    <source>
        <dbReference type="ARBA" id="ARBA00022692"/>
    </source>
</evidence>
<accession>A0A4R1KCV5</accession>
<feature type="signal peptide" evidence="8">
    <location>
        <begin position="1"/>
        <end position="18"/>
    </location>
</feature>
<dbReference type="Gene3D" id="1.20.1600.10">
    <property type="entry name" value="Outer membrane efflux proteins (OEP)"/>
    <property type="match status" value="1"/>
</dbReference>
<gene>
    <name evidence="9" type="ORF">C8D98_0911</name>
</gene>
<dbReference type="Pfam" id="PF02321">
    <property type="entry name" value="OEP"/>
    <property type="match status" value="2"/>
</dbReference>
<reference evidence="9 10" key="1">
    <citation type="submission" date="2019-03" db="EMBL/GenBank/DDBJ databases">
        <title>Genomic Encyclopedia of Type Strains, Phase IV (KMG-IV): sequencing the most valuable type-strain genomes for metagenomic binning, comparative biology and taxonomic classification.</title>
        <authorList>
            <person name="Goeker M."/>
        </authorList>
    </citation>
    <scope>NUCLEOTIDE SEQUENCE [LARGE SCALE GENOMIC DNA]</scope>
    <source>
        <strain evidence="9 10">DSM 24984</strain>
    </source>
</reference>
<dbReference type="RefSeq" id="WP_132872401.1">
    <property type="nucleotide sequence ID" value="NZ_SMGG01000003.1"/>
</dbReference>
<keyword evidence="7" id="KW-0998">Cell outer membrane</keyword>
<dbReference type="AlphaFoldDB" id="A0A4R1KCV5"/>
<keyword evidence="3" id="KW-0813">Transport</keyword>
<dbReference type="Proteomes" id="UP000294614">
    <property type="component" value="Unassembled WGS sequence"/>
</dbReference>
<dbReference type="PANTHER" id="PTHR30026:SF23">
    <property type="entry name" value="TO APRF-PUTATIVE OUTER MEMBRANE EFFLUX PROTEIN OR SECRETED ALKALINE PHOSPHATASE-RELATED"/>
    <property type="match status" value="1"/>
</dbReference>
<dbReference type="PANTHER" id="PTHR30026">
    <property type="entry name" value="OUTER MEMBRANE PROTEIN TOLC"/>
    <property type="match status" value="1"/>
</dbReference>
<keyword evidence="10" id="KW-1185">Reference proteome</keyword>
<evidence type="ECO:0000256" key="4">
    <source>
        <dbReference type="ARBA" id="ARBA00022452"/>
    </source>
</evidence>
<name>A0A4R1KCV5_9BACT</name>
<sequence length="491" mass="54151">MKRFVFLIILSVPLLANAATLTLREAIALGLQNNYSILIEKSSAEAKKELITAEDAKFDPVAGGSVSAGGSNKPTDYAPYNMDYLKERTLNGSAQLQKLHKNGMTGKFSFETQKTGTNNSYNELDPAYRTVFYMNIIQPILKNYGKDINATGTKNAELTFKQAQYQLYSEMTATAANIETAYYAYVRATDVLELSKTSEELAKNLLEYDKKRFAAGIVPITEVQQAQTALAGRREQTVNARAAADTALINLQNLINSPLDRNGTAPEKLSSAFIQADGGQFYKTALDASPLLEKQRVELKKQDITLKYLKNQELPELDALATLGVIGLSGNARDDSHFDGTYHDSLTDMTEGDGFEWKVGLSISYPLGARGAKARTASVSAEKMRAVYALKKMENDTRSGIDTALTAMDSGKSRYLIAQEFVGLASVTLEQEMKKLNEGLSDTFRILKFQEDLTDARIRSVNALYEYRKGEAELYRTAGTNLDRFGFKAGE</sequence>
<proteinExistence type="inferred from homology"/>
<dbReference type="GO" id="GO:1990281">
    <property type="term" value="C:efflux pump complex"/>
    <property type="evidence" value="ECO:0007669"/>
    <property type="project" value="TreeGrafter"/>
</dbReference>
<keyword evidence="5" id="KW-0812">Transmembrane</keyword>
<evidence type="ECO:0000313" key="10">
    <source>
        <dbReference type="Proteomes" id="UP000294614"/>
    </source>
</evidence>
<protein>
    <submittedName>
        <fullName evidence="9">Outer membrane protein TolC</fullName>
    </submittedName>
</protein>
<dbReference type="InterPro" id="IPR051906">
    <property type="entry name" value="TolC-like"/>
</dbReference>
<keyword evidence="6" id="KW-0472">Membrane</keyword>
<organism evidence="9 10">
    <name type="scientific">Seleniivibrio woodruffii</name>
    <dbReference type="NCBI Taxonomy" id="1078050"/>
    <lineage>
        <taxon>Bacteria</taxon>
        <taxon>Pseudomonadati</taxon>
        <taxon>Deferribacterota</taxon>
        <taxon>Deferribacteres</taxon>
        <taxon>Deferribacterales</taxon>
        <taxon>Geovibrionaceae</taxon>
        <taxon>Seleniivibrio</taxon>
    </lineage>
</organism>
<evidence type="ECO:0000256" key="6">
    <source>
        <dbReference type="ARBA" id="ARBA00023136"/>
    </source>
</evidence>
<dbReference type="SUPFAM" id="SSF56954">
    <property type="entry name" value="Outer membrane efflux proteins (OEP)"/>
    <property type="match status" value="1"/>
</dbReference>
<evidence type="ECO:0000256" key="3">
    <source>
        <dbReference type="ARBA" id="ARBA00022448"/>
    </source>
</evidence>
<feature type="chain" id="PRO_5020965032" evidence="8">
    <location>
        <begin position="19"/>
        <end position="491"/>
    </location>
</feature>
<dbReference type="GO" id="GO:0009279">
    <property type="term" value="C:cell outer membrane"/>
    <property type="evidence" value="ECO:0007669"/>
    <property type="project" value="UniProtKB-SubCell"/>
</dbReference>